<accession>A0A6C0CC39</accession>
<feature type="compositionally biased region" description="Basic and acidic residues" evidence="1">
    <location>
        <begin position="156"/>
        <end position="166"/>
    </location>
</feature>
<evidence type="ECO:0000256" key="1">
    <source>
        <dbReference type="SAM" id="MobiDB-lite"/>
    </source>
</evidence>
<dbReference type="AlphaFoldDB" id="A0A6C0CC39"/>
<feature type="region of interest" description="Disordered" evidence="1">
    <location>
        <begin position="105"/>
        <end position="166"/>
    </location>
</feature>
<keyword evidence="2" id="KW-0472">Membrane</keyword>
<dbReference type="Gene3D" id="3.30.70.2850">
    <property type="match status" value="1"/>
</dbReference>
<name>A0A6C0CC39_9ZZZZ</name>
<keyword evidence="2" id="KW-1133">Transmembrane helix</keyword>
<organism evidence="3">
    <name type="scientific">viral metagenome</name>
    <dbReference type="NCBI Taxonomy" id="1070528"/>
    <lineage>
        <taxon>unclassified sequences</taxon>
        <taxon>metagenomes</taxon>
        <taxon>organismal metagenomes</taxon>
    </lineage>
</organism>
<dbReference type="EMBL" id="MN739380">
    <property type="protein sequence ID" value="QHT01702.1"/>
    <property type="molecule type" value="Genomic_DNA"/>
</dbReference>
<feature type="transmembrane region" description="Helical" evidence="2">
    <location>
        <begin position="12"/>
        <end position="31"/>
    </location>
</feature>
<dbReference type="InterPro" id="IPR016024">
    <property type="entry name" value="ARM-type_fold"/>
</dbReference>
<dbReference type="SUPFAM" id="SSF48371">
    <property type="entry name" value="ARM repeat"/>
    <property type="match status" value="1"/>
</dbReference>
<proteinExistence type="predicted"/>
<reference evidence="3" key="1">
    <citation type="journal article" date="2020" name="Nature">
        <title>Giant virus diversity and host interactions through global metagenomics.</title>
        <authorList>
            <person name="Schulz F."/>
            <person name="Roux S."/>
            <person name="Paez-Espino D."/>
            <person name="Jungbluth S."/>
            <person name="Walsh D.A."/>
            <person name="Denef V.J."/>
            <person name="McMahon K.D."/>
            <person name="Konstantinidis K.T."/>
            <person name="Eloe-Fadrosh E.A."/>
            <person name="Kyrpides N.C."/>
            <person name="Woyke T."/>
        </authorList>
    </citation>
    <scope>NUCLEOTIDE SEQUENCE</scope>
    <source>
        <strain evidence="3">GVMAG-M-3300020523-10</strain>
    </source>
</reference>
<evidence type="ECO:0000313" key="3">
    <source>
        <dbReference type="EMBL" id="QHT01702.1"/>
    </source>
</evidence>
<keyword evidence="2" id="KW-0812">Transmembrane</keyword>
<sequence>MLHLFKFIDSGFLLTLGLLLLIGGSIMLYCYRRLNLLERSIIEHGKILQNFIVNYNNQMNRLCLINKSGTNDLVCSYEECDDYSCNITNSDKLIKKINMEKKINVSDDEKDEDDEDDEDDDDDEDEDDDDDEDEDDKDDEDDEDEDEDEDEDDKDEHDKEDHKNTKVFDIKEPLTLNKEFFETIQSSQTHTNTSKNNNVELVEVSSTSNYLNSDEDIFIKNLPIVLSDFNKDLEISSKVITLENNLETTQKVEKKNYSKMRIDDLRALVVTKNILDNEEALKLKKNELVKLLQK</sequence>
<feature type="compositionally biased region" description="Acidic residues" evidence="1">
    <location>
        <begin position="108"/>
        <end position="155"/>
    </location>
</feature>
<protein>
    <submittedName>
        <fullName evidence="3">Uncharacterized protein</fullName>
    </submittedName>
</protein>
<evidence type="ECO:0000256" key="2">
    <source>
        <dbReference type="SAM" id="Phobius"/>
    </source>
</evidence>